<keyword evidence="2" id="KW-1185">Reference proteome</keyword>
<proteinExistence type="predicted"/>
<dbReference type="EMBL" id="BAAAYX010000019">
    <property type="protein sequence ID" value="GAA3714064.1"/>
    <property type="molecule type" value="Genomic_DNA"/>
</dbReference>
<name>A0ABP7E6L0_9ACTN</name>
<dbReference type="Proteomes" id="UP001500051">
    <property type="component" value="Unassembled WGS sequence"/>
</dbReference>
<accession>A0ABP7E6L0</accession>
<evidence type="ECO:0000313" key="1">
    <source>
        <dbReference type="EMBL" id="GAA3714064.1"/>
    </source>
</evidence>
<reference evidence="2" key="1">
    <citation type="journal article" date="2019" name="Int. J. Syst. Evol. Microbiol.">
        <title>The Global Catalogue of Microorganisms (GCM) 10K type strain sequencing project: providing services to taxonomists for standard genome sequencing and annotation.</title>
        <authorList>
            <consortium name="The Broad Institute Genomics Platform"/>
            <consortium name="The Broad Institute Genome Sequencing Center for Infectious Disease"/>
            <person name="Wu L."/>
            <person name="Ma J."/>
        </authorList>
    </citation>
    <scope>NUCLEOTIDE SEQUENCE [LARGE SCALE GENOMIC DNA]</scope>
    <source>
        <strain evidence="2">JCM 16548</strain>
    </source>
</reference>
<protein>
    <submittedName>
        <fullName evidence="1">Uncharacterized protein</fullName>
    </submittedName>
</protein>
<sequence>MGDRVELRCRVPRPVEVSQRWCELQTHDLGLVDGRAGLRVGAEPILRRVPFTWAGWTMTPAPAASARRVRVSCADAYLSEAAVGSFGRCLPRTDLTGNVCALPSRLPGTQPRHEFDEGGTQWIDDKGCVRAGRP</sequence>
<comment type="caution">
    <text evidence="1">The sequence shown here is derived from an EMBL/GenBank/DDBJ whole genome shotgun (WGS) entry which is preliminary data.</text>
</comment>
<evidence type="ECO:0000313" key="2">
    <source>
        <dbReference type="Proteomes" id="UP001500051"/>
    </source>
</evidence>
<gene>
    <name evidence="1" type="ORF">GCM10022204_36450</name>
</gene>
<organism evidence="1 2">
    <name type="scientific">Microlunatus aurantiacus</name>
    <dbReference type="NCBI Taxonomy" id="446786"/>
    <lineage>
        <taxon>Bacteria</taxon>
        <taxon>Bacillati</taxon>
        <taxon>Actinomycetota</taxon>
        <taxon>Actinomycetes</taxon>
        <taxon>Propionibacteriales</taxon>
        <taxon>Propionibacteriaceae</taxon>
        <taxon>Microlunatus</taxon>
    </lineage>
</organism>